<dbReference type="InterPro" id="IPR018078">
    <property type="entry name" value="DNA-binding_RecF_CS"/>
</dbReference>
<dbReference type="GO" id="GO:0006302">
    <property type="term" value="P:double-strand break repair"/>
    <property type="evidence" value="ECO:0007669"/>
    <property type="project" value="TreeGrafter"/>
</dbReference>
<dbReference type="InterPro" id="IPR042174">
    <property type="entry name" value="RecF_2"/>
</dbReference>
<evidence type="ECO:0000256" key="9">
    <source>
        <dbReference type="HAMAP-Rule" id="MF_00365"/>
    </source>
</evidence>
<evidence type="ECO:0000256" key="6">
    <source>
        <dbReference type="ARBA" id="ARBA00022741"/>
    </source>
</evidence>
<dbReference type="GO" id="GO:0000731">
    <property type="term" value="P:DNA synthesis involved in DNA repair"/>
    <property type="evidence" value="ECO:0007669"/>
    <property type="project" value="TreeGrafter"/>
</dbReference>
<dbReference type="GO" id="GO:0009432">
    <property type="term" value="P:SOS response"/>
    <property type="evidence" value="ECO:0007669"/>
    <property type="project" value="UniProtKB-UniRule"/>
</dbReference>
<evidence type="ECO:0000256" key="8">
    <source>
        <dbReference type="ARBA" id="ARBA00023125"/>
    </source>
</evidence>
<keyword evidence="9 10" id="KW-0227">DNA damage</keyword>
<keyword evidence="7 9" id="KW-0067">ATP-binding</keyword>
<evidence type="ECO:0000256" key="4">
    <source>
        <dbReference type="ARBA" id="ARBA00022490"/>
    </source>
</evidence>
<sequence>MTRLTLTDFRAYGHLRLDVDLRPVVLTGHNGAGKTNLLEALSFLSPGRGLRRAKLSEVTRRDAEGAPFAGWAVAARVHGPLGEVTIGTGRERGPSDRRTVHIDGETARAQGDLGHYVTALWLTPEMDRIFVEGASARRRFLDRMVYGLDPAHATRTAAYETAMRQRNRLLRDGRMDKAWLAGLEDAMATHGVAVAAARRDFMGRLTAALAEAEGPFPKAEARLDGLVEGWLDGAPAVDAEDRLREALAAARRRDAEAGTTAEGPHRTDLAVRHAAKGVPAEQCSTGEQKAVLISLVLAQARIQAAARGMAPLLLLDEVAAHLDDARRRALFDQLAALGAQSWLTGTDHALFAGFGERAQYLTVWEATVSPTRLH</sequence>
<dbReference type="InterPro" id="IPR027417">
    <property type="entry name" value="P-loop_NTPase"/>
</dbReference>
<evidence type="ECO:0000256" key="10">
    <source>
        <dbReference type="RuleBase" id="RU000578"/>
    </source>
</evidence>
<reference evidence="12 13" key="1">
    <citation type="submission" date="2017-09" db="EMBL/GenBank/DDBJ databases">
        <authorList>
            <person name="Ehlers B."/>
            <person name="Leendertz F.H."/>
        </authorList>
    </citation>
    <scope>NUCLEOTIDE SEQUENCE [LARGE SCALE GENOMIC DNA]</scope>
    <source>
        <strain evidence="12 13">USBA 140</strain>
    </source>
</reference>
<dbReference type="InterPro" id="IPR001238">
    <property type="entry name" value="DNA-binding_RecF"/>
</dbReference>
<comment type="function">
    <text evidence="9 10">The RecF protein is involved in DNA metabolism; it is required for DNA replication and normal SOS inducibility. RecF binds preferentially to single-stranded, linear DNA. It also seems to bind ATP.</text>
</comment>
<protein>
    <recommendedName>
        <fullName evidence="3 9">DNA replication and repair protein RecF</fullName>
    </recommendedName>
</protein>
<proteinExistence type="inferred from homology"/>
<evidence type="ECO:0000313" key="13">
    <source>
        <dbReference type="Proteomes" id="UP000219621"/>
    </source>
</evidence>
<keyword evidence="4 9" id="KW-0963">Cytoplasm</keyword>
<feature type="domain" description="RecF/RecN/SMC N-terminal" evidence="11">
    <location>
        <begin position="2"/>
        <end position="340"/>
    </location>
</feature>
<feature type="binding site" evidence="9">
    <location>
        <begin position="28"/>
        <end position="35"/>
    </location>
    <ligand>
        <name>ATP</name>
        <dbReference type="ChEBI" id="CHEBI:30616"/>
    </ligand>
</feature>
<dbReference type="RefSeq" id="WP_217992096.1">
    <property type="nucleotide sequence ID" value="NZ_OCNJ01000012.1"/>
</dbReference>
<dbReference type="AlphaFoldDB" id="A0A286GXS7"/>
<evidence type="ECO:0000256" key="3">
    <source>
        <dbReference type="ARBA" id="ARBA00020170"/>
    </source>
</evidence>
<gene>
    <name evidence="9" type="primary">recF</name>
    <name evidence="12" type="ORF">SAMN05421508_11219</name>
</gene>
<dbReference type="EMBL" id="OCNJ01000012">
    <property type="protein sequence ID" value="SOE00291.1"/>
    <property type="molecule type" value="Genomic_DNA"/>
</dbReference>
<dbReference type="Pfam" id="PF02463">
    <property type="entry name" value="SMC_N"/>
    <property type="match status" value="1"/>
</dbReference>
<dbReference type="GO" id="GO:0005737">
    <property type="term" value="C:cytoplasm"/>
    <property type="evidence" value="ECO:0007669"/>
    <property type="project" value="UniProtKB-SubCell"/>
</dbReference>
<evidence type="ECO:0000256" key="7">
    <source>
        <dbReference type="ARBA" id="ARBA00022840"/>
    </source>
</evidence>
<keyword evidence="8 9" id="KW-0238">DNA-binding</keyword>
<name>A0A286GXS7_9PROT</name>
<dbReference type="InterPro" id="IPR003395">
    <property type="entry name" value="RecF/RecN/SMC_N"/>
</dbReference>
<keyword evidence="5 9" id="KW-0235">DNA replication</keyword>
<evidence type="ECO:0000313" key="12">
    <source>
        <dbReference type="EMBL" id="SOE00291.1"/>
    </source>
</evidence>
<evidence type="ECO:0000256" key="2">
    <source>
        <dbReference type="ARBA" id="ARBA00008016"/>
    </source>
</evidence>
<dbReference type="Gene3D" id="1.20.1050.90">
    <property type="entry name" value="RecF/RecN/SMC, N-terminal domain"/>
    <property type="match status" value="1"/>
</dbReference>
<dbReference type="HAMAP" id="MF_00365">
    <property type="entry name" value="RecF"/>
    <property type="match status" value="1"/>
</dbReference>
<dbReference type="Gene3D" id="3.40.50.300">
    <property type="entry name" value="P-loop containing nucleotide triphosphate hydrolases"/>
    <property type="match status" value="1"/>
</dbReference>
<dbReference type="NCBIfam" id="TIGR00611">
    <property type="entry name" value="recf"/>
    <property type="match status" value="1"/>
</dbReference>
<evidence type="ECO:0000259" key="11">
    <source>
        <dbReference type="Pfam" id="PF02463"/>
    </source>
</evidence>
<dbReference type="GO" id="GO:0003697">
    <property type="term" value="F:single-stranded DNA binding"/>
    <property type="evidence" value="ECO:0007669"/>
    <property type="project" value="UniProtKB-UniRule"/>
</dbReference>
<dbReference type="PROSITE" id="PS00617">
    <property type="entry name" value="RECF_1"/>
    <property type="match status" value="1"/>
</dbReference>
<dbReference type="GO" id="GO:0006260">
    <property type="term" value="P:DNA replication"/>
    <property type="evidence" value="ECO:0007669"/>
    <property type="project" value="UniProtKB-UniRule"/>
</dbReference>
<keyword evidence="9 10" id="KW-0742">SOS response</keyword>
<dbReference type="PROSITE" id="PS00618">
    <property type="entry name" value="RECF_2"/>
    <property type="match status" value="1"/>
</dbReference>
<dbReference type="Proteomes" id="UP000219621">
    <property type="component" value="Unassembled WGS sequence"/>
</dbReference>
<evidence type="ECO:0000256" key="5">
    <source>
        <dbReference type="ARBA" id="ARBA00022705"/>
    </source>
</evidence>
<accession>A0A286GXS7</accession>
<comment type="subcellular location">
    <subcellularLocation>
        <location evidence="1 9 10">Cytoplasm</location>
    </subcellularLocation>
</comment>
<dbReference type="GO" id="GO:0005524">
    <property type="term" value="F:ATP binding"/>
    <property type="evidence" value="ECO:0007669"/>
    <property type="project" value="UniProtKB-UniRule"/>
</dbReference>
<organism evidence="12 13">
    <name type="scientific">Caenispirillum bisanense</name>
    <dbReference type="NCBI Taxonomy" id="414052"/>
    <lineage>
        <taxon>Bacteria</taxon>
        <taxon>Pseudomonadati</taxon>
        <taxon>Pseudomonadota</taxon>
        <taxon>Alphaproteobacteria</taxon>
        <taxon>Rhodospirillales</taxon>
        <taxon>Novispirillaceae</taxon>
        <taxon>Caenispirillum</taxon>
    </lineage>
</organism>
<keyword evidence="9 10" id="KW-0234">DNA repair</keyword>
<dbReference type="SUPFAM" id="SSF52540">
    <property type="entry name" value="P-loop containing nucleoside triphosphate hydrolases"/>
    <property type="match status" value="1"/>
</dbReference>
<keyword evidence="6 9" id="KW-0547">Nucleotide-binding</keyword>
<evidence type="ECO:0000256" key="1">
    <source>
        <dbReference type="ARBA" id="ARBA00004496"/>
    </source>
</evidence>
<dbReference type="PANTHER" id="PTHR32182:SF0">
    <property type="entry name" value="DNA REPLICATION AND REPAIR PROTEIN RECF"/>
    <property type="match status" value="1"/>
</dbReference>
<dbReference type="PANTHER" id="PTHR32182">
    <property type="entry name" value="DNA REPLICATION AND REPAIR PROTEIN RECF"/>
    <property type="match status" value="1"/>
</dbReference>
<comment type="similarity">
    <text evidence="2 9 10">Belongs to the RecF family.</text>
</comment>
<keyword evidence="13" id="KW-1185">Reference proteome</keyword>